<keyword evidence="4" id="KW-1185">Reference proteome</keyword>
<evidence type="ECO:0000256" key="1">
    <source>
        <dbReference type="SAM" id="Phobius"/>
    </source>
</evidence>
<dbReference type="EMBL" id="JBHSFW010000005">
    <property type="protein sequence ID" value="MFC4619096.1"/>
    <property type="molecule type" value="Genomic_DNA"/>
</dbReference>
<comment type="caution">
    <text evidence="3">The sequence shown here is derived from an EMBL/GenBank/DDBJ whole genome shotgun (WGS) entry which is preliminary data.</text>
</comment>
<gene>
    <name evidence="3" type="ORF">ACFO4N_10260</name>
</gene>
<sequence length="118" mass="13630">MKWSIHLSNMVLAAVFIFAGLWFLFDSIGLMDTSLKALFLTFIPYALAIIGLLFLIMPFIRKRDISGDWLFGLCFLSFGGALVCDRWGLFTFHWGDFWKLWPVLIIYVGVMIFVHGRD</sequence>
<reference evidence="4" key="1">
    <citation type="journal article" date="2019" name="Int. J. Syst. Evol. Microbiol.">
        <title>The Global Catalogue of Microorganisms (GCM) 10K type strain sequencing project: providing services to taxonomists for standard genome sequencing and annotation.</title>
        <authorList>
            <consortium name="The Broad Institute Genomics Platform"/>
            <consortium name="The Broad Institute Genome Sequencing Center for Infectious Disease"/>
            <person name="Wu L."/>
            <person name="Ma J."/>
        </authorList>
    </citation>
    <scope>NUCLEOTIDE SEQUENCE [LARGE SCALE GENOMIC DNA]</scope>
    <source>
        <strain evidence="4">CGMCC 1.16306</strain>
    </source>
</reference>
<proteinExistence type="predicted"/>
<feature type="transmembrane region" description="Helical" evidence="1">
    <location>
        <begin position="7"/>
        <end position="25"/>
    </location>
</feature>
<keyword evidence="1" id="KW-0472">Membrane</keyword>
<evidence type="ECO:0000313" key="4">
    <source>
        <dbReference type="Proteomes" id="UP001596022"/>
    </source>
</evidence>
<feature type="transmembrane region" description="Helical" evidence="1">
    <location>
        <begin position="100"/>
        <end position="116"/>
    </location>
</feature>
<dbReference type="Proteomes" id="UP001596022">
    <property type="component" value="Unassembled WGS sequence"/>
</dbReference>
<organism evidence="3 4">
    <name type="scientific">Camelliibacillus cellulosilyticus</name>
    <dbReference type="NCBI Taxonomy" id="2174486"/>
    <lineage>
        <taxon>Bacteria</taxon>
        <taxon>Bacillati</taxon>
        <taxon>Bacillota</taxon>
        <taxon>Bacilli</taxon>
        <taxon>Bacillales</taxon>
        <taxon>Sporolactobacillaceae</taxon>
        <taxon>Camelliibacillus</taxon>
    </lineage>
</organism>
<dbReference type="InterPro" id="IPR054331">
    <property type="entry name" value="LiaF_TM"/>
</dbReference>
<feature type="transmembrane region" description="Helical" evidence="1">
    <location>
        <begin position="69"/>
        <end position="88"/>
    </location>
</feature>
<protein>
    <submittedName>
        <fullName evidence="3">LiaI-LiaF-like domain-containing protein</fullName>
    </submittedName>
</protein>
<feature type="domain" description="LiaF transmembrane" evidence="2">
    <location>
        <begin position="12"/>
        <end position="115"/>
    </location>
</feature>
<feature type="transmembrane region" description="Helical" evidence="1">
    <location>
        <begin position="37"/>
        <end position="57"/>
    </location>
</feature>
<name>A0ABV9GQ79_9BACL</name>
<keyword evidence="1" id="KW-0812">Transmembrane</keyword>
<evidence type="ECO:0000259" key="2">
    <source>
        <dbReference type="Pfam" id="PF22570"/>
    </source>
</evidence>
<dbReference type="RefSeq" id="WP_376846195.1">
    <property type="nucleotide sequence ID" value="NZ_JBHSFW010000005.1"/>
</dbReference>
<accession>A0ABV9GQ79</accession>
<evidence type="ECO:0000313" key="3">
    <source>
        <dbReference type="EMBL" id="MFC4619096.1"/>
    </source>
</evidence>
<keyword evidence="1" id="KW-1133">Transmembrane helix</keyword>
<dbReference type="Pfam" id="PF22570">
    <property type="entry name" value="LiaF-TM"/>
    <property type="match status" value="1"/>
</dbReference>